<dbReference type="EMBL" id="BPVZ01000034">
    <property type="protein sequence ID" value="GKV11428.1"/>
    <property type="molecule type" value="Genomic_DNA"/>
</dbReference>
<dbReference type="PANTHER" id="PTHR31717">
    <property type="entry name" value="ZINC FINGER PROTEIN CONSTANS-LIKE 10"/>
    <property type="match status" value="1"/>
</dbReference>
<protein>
    <recommendedName>
        <fullName evidence="5">B box-type domain-containing protein</fullName>
    </recommendedName>
</protein>
<dbReference type="CDD" id="cd19821">
    <property type="entry name" value="Bbox1_BBX-like"/>
    <property type="match status" value="1"/>
</dbReference>
<evidence type="ECO:0000313" key="6">
    <source>
        <dbReference type="EMBL" id="GKV11428.1"/>
    </source>
</evidence>
<proteinExistence type="predicted"/>
<evidence type="ECO:0000313" key="7">
    <source>
        <dbReference type="Proteomes" id="UP001054252"/>
    </source>
</evidence>
<keyword evidence="3" id="KW-0862">Zinc</keyword>
<sequence length="258" mass="28114">MKSCELCKFPARTYCESDQASLCWDCDAKVHGANFLVARHLRCLLCQTCQSPTPWRAAGAELGRTVSVCESCLGGGEGAESEAENEDDEMDNTADDESVEHDDDDDADDEEDGDNQVVPWSSVANTPSPASSSLSSEESGGDRKVSESVKASSLKRGRENASDLRTQDLLSLMPSDNLSSASSQQKYGTTLESPWSLEEEAAVSADTMRSWKWKHQRIERDIPVHFQSCVISPPAVSSLKRLGSKNLGKESHSFDLNT</sequence>
<dbReference type="SMART" id="SM00336">
    <property type="entry name" value="BBOX"/>
    <property type="match status" value="1"/>
</dbReference>
<feature type="region of interest" description="Disordered" evidence="4">
    <location>
        <begin position="77"/>
        <end position="167"/>
    </location>
</feature>
<name>A0AAV5JG06_9ROSI</name>
<evidence type="ECO:0000256" key="4">
    <source>
        <dbReference type="SAM" id="MobiDB-lite"/>
    </source>
</evidence>
<organism evidence="6 7">
    <name type="scientific">Rubroshorea leprosula</name>
    <dbReference type="NCBI Taxonomy" id="152421"/>
    <lineage>
        <taxon>Eukaryota</taxon>
        <taxon>Viridiplantae</taxon>
        <taxon>Streptophyta</taxon>
        <taxon>Embryophyta</taxon>
        <taxon>Tracheophyta</taxon>
        <taxon>Spermatophyta</taxon>
        <taxon>Magnoliopsida</taxon>
        <taxon>eudicotyledons</taxon>
        <taxon>Gunneridae</taxon>
        <taxon>Pentapetalae</taxon>
        <taxon>rosids</taxon>
        <taxon>malvids</taxon>
        <taxon>Malvales</taxon>
        <taxon>Dipterocarpaceae</taxon>
        <taxon>Rubroshorea</taxon>
    </lineage>
</organism>
<keyword evidence="7" id="KW-1185">Reference proteome</keyword>
<evidence type="ECO:0000259" key="5">
    <source>
        <dbReference type="SMART" id="SM00336"/>
    </source>
</evidence>
<evidence type="ECO:0000256" key="1">
    <source>
        <dbReference type="ARBA" id="ARBA00022723"/>
    </source>
</evidence>
<reference evidence="6 7" key="1">
    <citation type="journal article" date="2021" name="Commun. Biol.">
        <title>The genome of Shorea leprosula (Dipterocarpaceae) highlights the ecological relevance of drought in aseasonal tropical rainforests.</title>
        <authorList>
            <person name="Ng K.K.S."/>
            <person name="Kobayashi M.J."/>
            <person name="Fawcett J.A."/>
            <person name="Hatakeyama M."/>
            <person name="Paape T."/>
            <person name="Ng C.H."/>
            <person name="Ang C.C."/>
            <person name="Tnah L.H."/>
            <person name="Lee C.T."/>
            <person name="Nishiyama T."/>
            <person name="Sese J."/>
            <person name="O'Brien M.J."/>
            <person name="Copetti D."/>
            <person name="Mohd Noor M.I."/>
            <person name="Ong R.C."/>
            <person name="Putra M."/>
            <person name="Sireger I.Z."/>
            <person name="Indrioko S."/>
            <person name="Kosugi Y."/>
            <person name="Izuno A."/>
            <person name="Isagi Y."/>
            <person name="Lee S.L."/>
            <person name="Shimizu K.K."/>
        </authorList>
    </citation>
    <scope>NUCLEOTIDE SEQUENCE [LARGE SCALE GENOMIC DNA]</scope>
    <source>
        <strain evidence="6">214</strain>
    </source>
</reference>
<feature type="compositionally biased region" description="Acidic residues" evidence="4">
    <location>
        <begin position="79"/>
        <end position="114"/>
    </location>
</feature>
<dbReference type="GO" id="GO:0008270">
    <property type="term" value="F:zinc ion binding"/>
    <property type="evidence" value="ECO:0007669"/>
    <property type="project" value="UniProtKB-KW"/>
</dbReference>
<dbReference type="PANTHER" id="PTHR31717:SF57">
    <property type="entry name" value="ZINC FINGER PROTEIN CONSTANS-LIKE"/>
    <property type="match status" value="1"/>
</dbReference>
<keyword evidence="2" id="KW-0863">Zinc-finger</keyword>
<keyword evidence="1" id="KW-0479">Metal-binding</keyword>
<feature type="compositionally biased region" description="Basic and acidic residues" evidence="4">
    <location>
        <begin position="156"/>
        <end position="166"/>
    </location>
</feature>
<feature type="domain" description="B box-type" evidence="5">
    <location>
        <begin position="1"/>
        <end position="45"/>
    </location>
</feature>
<dbReference type="AlphaFoldDB" id="A0AAV5JG06"/>
<accession>A0AAV5JG06</accession>
<evidence type="ECO:0000256" key="2">
    <source>
        <dbReference type="ARBA" id="ARBA00022771"/>
    </source>
</evidence>
<evidence type="ECO:0000256" key="3">
    <source>
        <dbReference type="ARBA" id="ARBA00022833"/>
    </source>
</evidence>
<dbReference type="InterPro" id="IPR049808">
    <property type="entry name" value="CONSTANS-like_Bbox1"/>
</dbReference>
<comment type="caution">
    <text evidence="6">The sequence shown here is derived from an EMBL/GenBank/DDBJ whole genome shotgun (WGS) entry which is preliminary data.</text>
</comment>
<feature type="compositionally biased region" description="Low complexity" evidence="4">
    <location>
        <begin position="127"/>
        <end position="138"/>
    </location>
</feature>
<dbReference type="Proteomes" id="UP001054252">
    <property type="component" value="Unassembled WGS sequence"/>
</dbReference>
<dbReference type="InterPro" id="IPR000315">
    <property type="entry name" value="Znf_B-box"/>
</dbReference>
<gene>
    <name evidence="6" type="ORF">SLEP1_g22689</name>
</gene>